<organism evidence="4 5">
    <name type="scientific">Ceratina calcarata</name>
    <dbReference type="NCBI Taxonomy" id="156304"/>
    <lineage>
        <taxon>Eukaryota</taxon>
        <taxon>Metazoa</taxon>
        <taxon>Ecdysozoa</taxon>
        <taxon>Arthropoda</taxon>
        <taxon>Hexapoda</taxon>
        <taxon>Insecta</taxon>
        <taxon>Pterygota</taxon>
        <taxon>Neoptera</taxon>
        <taxon>Endopterygota</taxon>
        <taxon>Hymenoptera</taxon>
        <taxon>Apocrita</taxon>
        <taxon>Aculeata</taxon>
        <taxon>Apoidea</taxon>
        <taxon>Anthophila</taxon>
        <taxon>Apidae</taxon>
        <taxon>Ceratina</taxon>
        <taxon>Zadontomerus</taxon>
    </lineage>
</organism>
<dbReference type="Proteomes" id="UP000694925">
    <property type="component" value="Unplaced"/>
</dbReference>
<dbReference type="InterPro" id="IPR036770">
    <property type="entry name" value="Ankyrin_rpt-contain_sf"/>
</dbReference>
<proteinExistence type="predicted"/>
<feature type="repeat" description="ANK" evidence="3">
    <location>
        <begin position="161"/>
        <end position="195"/>
    </location>
</feature>
<feature type="repeat" description="ANK" evidence="3">
    <location>
        <begin position="298"/>
        <end position="330"/>
    </location>
</feature>
<dbReference type="Pfam" id="PF13637">
    <property type="entry name" value="Ank_4"/>
    <property type="match status" value="1"/>
</dbReference>
<keyword evidence="2 3" id="KW-0040">ANK repeat</keyword>
<feature type="repeat" description="ANK" evidence="3">
    <location>
        <begin position="47"/>
        <end position="79"/>
    </location>
</feature>
<dbReference type="KEGG" id="ccal:113464032"/>
<dbReference type="Gene3D" id="1.25.40.20">
    <property type="entry name" value="Ankyrin repeat-containing domain"/>
    <property type="match status" value="5"/>
</dbReference>
<feature type="repeat" description="ANK" evidence="3">
    <location>
        <begin position="265"/>
        <end position="297"/>
    </location>
</feature>
<dbReference type="PROSITE" id="PS50088">
    <property type="entry name" value="ANK_REPEAT"/>
    <property type="match status" value="8"/>
</dbReference>
<feature type="repeat" description="ANK" evidence="3">
    <location>
        <begin position="80"/>
        <end position="127"/>
    </location>
</feature>
<protein>
    <submittedName>
        <fullName evidence="5">Uncharacterized protein LOC113464032</fullName>
    </submittedName>
</protein>
<feature type="repeat" description="ANK" evidence="3">
    <location>
        <begin position="229"/>
        <end position="264"/>
    </location>
</feature>
<keyword evidence="4" id="KW-1185">Reference proteome</keyword>
<sequence length="348" mass="38629">MVKLLLDYDANVNARDKNHVTPVHDAVQNGDREMVELFLANGAVLSDQPELLFTAVAHGYKEIARLLLKQGVDVNFRDPHGRTPLHVAVSNLRDEAHKTSSEDDLRTTSEITDILLEHNSDINSADNRGTTPVLLCAMSGRVDPYMSLVQKGANIRPKLNDGSTILHLTIRRRRTDINLIKILVNSGADINCLDLHGDTPLHTAVRYRNMEAARLLIERKANVNAKSINGSTPLHLTAYHAFTGMEDICRLLVERGADVNARRNRGDTALHIAAKKGFLDVVDLLCSSGADTDTPNRRGDTALHLASQERRKAVVRSLIAHDSDVNLKNNTNKTPFKPVLVYDLRLRF</sequence>
<dbReference type="PRINTS" id="PR01415">
    <property type="entry name" value="ANKYRIN"/>
</dbReference>
<dbReference type="InterPro" id="IPR002110">
    <property type="entry name" value="Ankyrin_rpt"/>
</dbReference>
<accession>A0AAJ7RXC5</accession>
<dbReference type="PROSITE" id="PS50297">
    <property type="entry name" value="ANK_REP_REGION"/>
    <property type="match status" value="6"/>
</dbReference>
<dbReference type="AlphaFoldDB" id="A0AAJ7RXC5"/>
<feature type="repeat" description="ANK" evidence="3">
    <location>
        <begin position="196"/>
        <end position="228"/>
    </location>
</feature>
<dbReference type="SUPFAM" id="SSF48403">
    <property type="entry name" value="Ankyrin repeat"/>
    <property type="match status" value="1"/>
</dbReference>
<evidence type="ECO:0000313" key="4">
    <source>
        <dbReference type="Proteomes" id="UP000694925"/>
    </source>
</evidence>
<dbReference type="PANTHER" id="PTHR24198">
    <property type="entry name" value="ANKYRIN REPEAT AND PROTEIN KINASE DOMAIN-CONTAINING PROTEIN"/>
    <property type="match status" value="1"/>
</dbReference>
<evidence type="ECO:0000256" key="1">
    <source>
        <dbReference type="ARBA" id="ARBA00022737"/>
    </source>
</evidence>
<evidence type="ECO:0000256" key="2">
    <source>
        <dbReference type="ARBA" id="ARBA00023043"/>
    </source>
</evidence>
<dbReference type="PANTHER" id="PTHR24198:SF165">
    <property type="entry name" value="ANKYRIN REPEAT-CONTAINING PROTEIN-RELATED"/>
    <property type="match status" value="1"/>
</dbReference>
<name>A0AAJ7RXC5_9HYME</name>
<feature type="repeat" description="ANK" evidence="3">
    <location>
        <begin position="18"/>
        <end position="50"/>
    </location>
</feature>
<dbReference type="GeneID" id="113464032"/>
<gene>
    <name evidence="5" type="primary">LOC113464032</name>
</gene>
<dbReference type="Pfam" id="PF12796">
    <property type="entry name" value="Ank_2"/>
    <property type="match status" value="2"/>
</dbReference>
<evidence type="ECO:0000256" key="3">
    <source>
        <dbReference type="PROSITE-ProRule" id="PRU00023"/>
    </source>
</evidence>
<reference evidence="5" key="1">
    <citation type="submission" date="2025-08" db="UniProtKB">
        <authorList>
            <consortium name="RefSeq"/>
        </authorList>
    </citation>
    <scope>IDENTIFICATION</scope>
    <source>
        <tissue evidence="5">Whole body</tissue>
    </source>
</reference>
<dbReference type="Pfam" id="PF13857">
    <property type="entry name" value="Ank_5"/>
    <property type="match status" value="1"/>
</dbReference>
<dbReference type="RefSeq" id="XP_026667466.1">
    <property type="nucleotide sequence ID" value="XM_026811665.1"/>
</dbReference>
<evidence type="ECO:0000313" key="5">
    <source>
        <dbReference type="RefSeq" id="XP_026667466.1"/>
    </source>
</evidence>
<keyword evidence="1" id="KW-0677">Repeat</keyword>
<dbReference type="SMART" id="SM00248">
    <property type="entry name" value="ANK"/>
    <property type="match status" value="9"/>
</dbReference>